<keyword evidence="1" id="KW-0175">Coiled coil</keyword>
<feature type="region of interest" description="Disordered" evidence="2">
    <location>
        <begin position="42"/>
        <end position="63"/>
    </location>
</feature>
<dbReference type="OMA" id="TNIPECE"/>
<name>A0A0N7L811_PLAHL</name>
<dbReference type="AlphaFoldDB" id="A0A0N7L811"/>
<dbReference type="EMBL" id="CCYD01002939">
    <property type="protein sequence ID" value="CEG48579.1"/>
    <property type="molecule type" value="Genomic_DNA"/>
</dbReference>
<keyword evidence="4" id="KW-1185">Reference proteome</keyword>
<dbReference type="RefSeq" id="XP_024584948.1">
    <property type="nucleotide sequence ID" value="XM_024719673.1"/>
</dbReference>
<accession>A0A0N7L811</accession>
<dbReference type="OrthoDB" id="98876at2759"/>
<feature type="coiled-coil region" evidence="1">
    <location>
        <begin position="82"/>
        <end position="127"/>
    </location>
</feature>
<dbReference type="Proteomes" id="UP000054928">
    <property type="component" value="Unassembled WGS sequence"/>
</dbReference>
<sequence length="363" mass="40774">MVESTLRHGVSQNVLATMISSLSDVGWQDKLTAVESKNEISFKTEQDRNQDNNQDDEKSVDKSSQVLHSLQFKDVITKLSEVQYLRNENASLNQRLTQIESVYAQNLEKLEMKLKQTVETHVAIEQRLRSRLLSVLQEQQEAVENARKVRSIISRISDWMHQVQQATQRKCSGHKSFVLDIEPCVTPHSEAPYKLWSKGVHLATNIPECEKSPTSSIQYEMDRKHSLKLVPPIVFSRNRAKSLPAQGSNYVENAMPSLLVEKSIHPYERSEVIVDGLPSISATGNRGSRASKRSASNILAYCAQVVSTSLTSVGSSKVDSVWRRDPINADKQDVDEEAGQCWRLPIETEPQDVALPNLSIGLL</sequence>
<evidence type="ECO:0000256" key="1">
    <source>
        <dbReference type="SAM" id="Coils"/>
    </source>
</evidence>
<organism evidence="3 4">
    <name type="scientific">Plasmopara halstedii</name>
    <name type="common">Downy mildew of sunflower</name>
    <dbReference type="NCBI Taxonomy" id="4781"/>
    <lineage>
        <taxon>Eukaryota</taxon>
        <taxon>Sar</taxon>
        <taxon>Stramenopiles</taxon>
        <taxon>Oomycota</taxon>
        <taxon>Peronosporomycetes</taxon>
        <taxon>Peronosporales</taxon>
        <taxon>Peronosporaceae</taxon>
        <taxon>Plasmopara</taxon>
    </lineage>
</organism>
<protein>
    <submittedName>
        <fullName evidence="3">Uncharacterized protein</fullName>
    </submittedName>
</protein>
<reference evidence="4" key="1">
    <citation type="submission" date="2014-09" db="EMBL/GenBank/DDBJ databases">
        <authorList>
            <person name="Sharma Rahul"/>
            <person name="Thines Marco"/>
        </authorList>
    </citation>
    <scope>NUCLEOTIDE SEQUENCE [LARGE SCALE GENOMIC DNA]</scope>
</reference>
<evidence type="ECO:0000313" key="3">
    <source>
        <dbReference type="EMBL" id="CEG48579.1"/>
    </source>
</evidence>
<dbReference type="GeneID" id="36401450"/>
<proteinExistence type="predicted"/>
<evidence type="ECO:0000256" key="2">
    <source>
        <dbReference type="SAM" id="MobiDB-lite"/>
    </source>
</evidence>
<feature type="compositionally biased region" description="Basic and acidic residues" evidence="2">
    <location>
        <begin position="42"/>
        <end position="61"/>
    </location>
</feature>
<evidence type="ECO:0000313" key="4">
    <source>
        <dbReference type="Proteomes" id="UP000054928"/>
    </source>
</evidence>